<keyword evidence="6" id="KW-1185">Reference proteome</keyword>
<proteinExistence type="predicted"/>
<dbReference type="PROSITE" id="PS51031">
    <property type="entry name" value="BESS"/>
    <property type="match status" value="1"/>
</dbReference>
<dbReference type="GO" id="GO:0006357">
    <property type="term" value="P:regulation of transcription by RNA polymerase II"/>
    <property type="evidence" value="ECO:0007669"/>
    <property type="project" value="TreeGrafter"/>
</dbReference>
<dbReference type="InterPro" id="IPR006578">
    <property type="entry name" value="MADF-dom"/>
</dbReference>
<evidence type="ECO:0000256" key="1">
    <source>
        <dbReference type="PROSITE-ProRule" id="PRU00371"/>
    </source>
</evidence>
<evidence type="ECO:0000256" key="2">
    <source>
        <dbReference type="SAM" id="MobiDB-lite"/>
    </source>
</evidence>
<dbReference type="AlphaFoldDB" id="A0AAV3ZE69"/>
<evidence type="ECO:0000259" key="4">
    <source>
        <dbReference type="PROSITE" id="PS51031"/>
    </source>
</evidence>
<comment type="caution">
    <text evidence="5">The sequence shown here is derived from an EMBL/GenBank/DDBJ whole genome shotgun (WGS) entry which is preliminary data.</text>
</comment>
<dbReference type="GO" id="GO:0005667">
    <property type="term" value="C:transcription regulator complex"/>
    <property type="evidence" value="ECO:0007669"/>
    <property type="project" value="TreeGrafter"/>
</dbReference>
<feature type="region of interest" description="Disordered" evidence="2">
    <location>
        <begin position="281"/>
        <end position="324"/>
    </location>
</feature>
<reference evidence="5 6" key="1">
    <citation type="journal article" date="2021" name="Elife">
        <title>Chloroplast acquisition without the gene transfer in kleptoplastic sea slugs, Plakobranchus ocellatus.</title>
        <authorList>
            <person name="Maeda T."/>
            <person name="Takahashi S."/>
            <person name="Yoshida T."/>
            <person name="Shimamura S."/>
            <person name="Takaki Y."/>
            <person name="Nagai Y."/>
            <person name="Toyoda A."/>
            <person name="Suzuki Y."/>
            <person name="Arimoto A."/>
            <person name="Ishii H."/>
            <person name="Satoh N."/>
            <person name="Nishiyama T."/>
            <person name="Hasebe M."/>
            <person name="Maruyama T."/>
            <person name="Minagawa J."/>
            <person name="Obokata J."/>
            <person name="Shigenobu S."/>
        </authorList>
    </citation>
    <scope>NUCLEOTIDE SEQUENCE [LARGE SCALE GENOMIC DNA]</scope>
</reference>
<dbReference type="GO" id="GO:0005634">
    <property type="term" value="C:nucleus"/>
    <property type="evidence" value="ECO:0007669"/>
    <property type="project" value="UniProtKB-SubCell"/>
</dbReference>
<feature type="domain" description="MADF" evidence="3">
    <location>
        <begin position="13"/>
        <end position="102"/>
    </location>
</feature>
<dbReference type="Pfam" id="PF02944">
    <property type="entry name" value="BESS"/>
    <property type="match status" value="1"/>
</dbReference>
<evidence type="ECO:0000313" key="5">
    <source>
        <dbReference type="EMBL" id="GFN92826.1"/>
    </source>
</evidence>
<sequence>MDSGLGFHVSVNALIDSVRKRPAIWDRSNEFYSRRQTADTCWRDISKELNYDEFQLRKKWKYLRDNFSVEYGKTLSEGPHGGRFVSRWHYYSSLTFLKSNVTPRSSVQTGAQKYQTKRQEQLLMRRLEQELEVDHSSREDSKETIPDICTSGSSLGTSGPTSELREAERDEDLSDVGSRENQETDRLNHPNTETSLAGKGKKRKPNEGVHFYKDMLDPPDKKTRWVPGMPSSRTHPTASEADDHDIMFFKSLLPHVRLIAQHLKLRFQIKVQELVQEFAYAAPSSPERGHRSSSGSKVPVLQIYRSDSSPSSVHSCDEAGTVLD</sequence>
<dbReference type="PROSITE" id="PS51029">
    <property type="entry name" value="MADF"/>
    <property type="match status" value="1"/>
</dbReference>
<feature type="compositionally biased region" description="Basic and acidic residues" evidence="2">
    <location>
        <begin position="205"/>
        <end position="223"/>
    </location>
</feature>
<protein>
    <submittedName>
        <fullName evidence="5">Transcription factor adf-1</fullName>
    </submittedName>
</protein>
<evidence type="ECO:0000259" key="3">
    <source>
        <dbReference type="PROSITE" id="PS51029"/>
    </source>
</evidence>
<dbReference type="SMART" id="SM00595">
    <property type="entry name" value="MADF"/>
    <property type="match status" value="1"/>
</dbReference>
<accession>A0AAV3ZE69</accession>
<dbReference type="PANTHER" id="PTHR12243">
    <property type="entry name" value="MADF DOMAIN TRANSCRIPTION FACTOR"/>
    <property type="match status" value="1"/>
</dbReference>
<feature type="compositionally biased region" description="Low complexity" evidence="2">
    <location>
        <begin position="150"/>
        <end position="162"/>
    </location>
</feature>
<dbReference type="InterPro" id="IPR039353">
    <property type="entry name" value="TF_Adf1"/>
</dbReference>
<feature type="compositionally biased region" description="Basic and acidic residues" evidence="2">
    <location>
        <begin position="177"/>
        <end position="188"/>
    </location>
</feature>
<comment type="subcellular location">
    <subcellularLocation>
        <location evidence="1">Nucleus</location>
    </subcellularLocation>
</comment>
<dbReference type="GO" id="GO:0003677">
    <property type="term" value="F:DNA binding"/>
    <property type="evidence" value="ECO:0007669"/>
    <property type="project" value="InterPro"/>
</dbReference>
<feature type="region of interest" description="Disordered" evidence="2">
    <location>
        <begin position="131"/>
        <end position="238"/>
    </location>
</feature>
<organism evidence="5 6">
    <name type="scientific">Plakobranchus ocellatus</name>
    <dbReference type="NCBI Taxonomy" id="259542"/>
    <lineage>
        <taxon>Eukaryota</taxon>
        <taxon>Metazoa</taxon>
        <taxon>Spiralia</taxon>
        <taxon>Lophotrochozoa</taxon>
        <taxon>Mollusca</taxon>
        <taxon>Gastropoda</taxon>
        <taxon>Heterobranchia</taxon>
        <taxon>Euthyneura</taxon>
        <taxon>Panpulmonata</taxon>
        <taxon>Sacoglossa</taxon>
        <taxon>Placobranchoidea</taxon>
        <taxon>Plakobranchidae</taxon>
        <taxon>Plakobranchus</taxon>
    </lineage>
</organism>
<gene>
    <name evidence="5" type="ORF">PoB_001933200</name>
</gene>
<keyword evidence="1" id="KW-0539">Nucleus</keyword>
<dbReference type="Proteomes" id="UP000735302">
    <property type="component" value="Unassembled WGS sequence"/>
</dbReference>
<dbReference type="EMBL" id="BLXT01002298">
    <property type="protein sequence ID" value="GFN92826.1"/>
    <property type="molecule type" value="Genomic_DNA"/>
</dbReference>
<evidence type="ECO:0000313" key="6">
    <source>
        <dbReference type="Proteomes" id="UP000735302"/>
    </source>
</evidence>
<dbReference type="PANTHER" id="PTHR12243:SF67">
    <property type="entry name" value="COREPRESSOR OF PANGOLIN, ISOFORM A-RELATED"/>
    <property type="match status" value="1"/>
</dbReference>
<feature type="domain" description="BESS" evidence="4">
    <location>
        <begin position="242"/>
        <end position="281"/>
    </location>
</feature>
<feature type="compositionally biased region" description="Basic and acidic residues" evidence="2">
    <location>
        <begin position="131"/>
        <end position="145"/>
    </location>
</feature>
<name>A0AAV3ZE69_9GAST</name>
<dbReference type="InterPro" id="IPR004210">
    <property type="entry name" value="BESS_motif"/>
</dbReference>
<dbReference type="Pfam" id="PF10545">
    <property type="entry name" value="MADF_DNA_bdg"/>
    <property type="match status" value="1"/>
</dbReference>